<feature type="coiled-coil region" evidence="1">
    <location>
        <begin position="727"/>
        <end position="756"/>
    </location>
</feature>
<protein>
    <recommendedName>
        <fullName evidence="4">Rhoptry protein</fullName>
    </recommendedName>
</protein>
<evidence type="ECO:0000256" key="1">
    <source>
        <dbReference type="SAM" id="Coils"/>
    </source>
</evidence>
<feature type="coiled-coil region" evidence="1">
    <location>
        <begin position="879"/>
        <end position="937"/>
    </location>
</feature>
<dbReference type="Proteomes" id="UP000255295">
    <property type="component" value="Unassembled WGS sequence"/>
</dbReference>
<reference evidence="2 3" key="1">
    <citation type="submission" date="2018-06" db="EMBL/GenBank/DDBJ databases">
        <authorList>
            <consortium name="Pathogen Informatics"/>
            <person name="Doyle S."/>
        </authorList>
    </citation>
    <scope>NUCLEOTIDE SEQUENCE [LARGE SCALE GENOMIC DNA]</scope>
    <source>
        <strain evidence="2 3">NCTC10338</strain>
    </source>
</reference>
<name>A0AAJ4ZWA5_LYSSH</name>
<comment type="caution">
    <text evidence="2">The sequence shown here is derived from an EMBL/GenBank/DDBJ whole genome shotgun (WGS) entry which is preliminary data.</text>
</comment>
<evidence type="ECO:0008006" key="4">
    <source>
        <dbReference type="Google" id="ProtNLM"/>
    </source>
</evidence>
<organism evidence="2 3">
    <name type="scientific">Lysinibacillus sphaericus</name>
    <name type="common">Bacillus sphaericus</name>
    <dbReference type="NCBI Taxonomy" id="1421"/>
    <lineage>
        <taxon>Bacteria</taxon>
        <taxon>Bacillati</taxon>
        <taxon>Bacillota</taxon>
        <taxon>Bacilli</taxon>
        <taxon>Bacillales</taxon>
        <taxon>Bacillaceae</taxon>
        <taxon>Lysinibacillus</taxon>
    </lineage>
</organism>
<sequence length="1002" mass="111653">MYVLQLVTIKRILELRWKLGRIYFFRLFDNNKGNFCLFTDIYRRQQKGGQHVLNKKYLFTVAAIPAAFVVPAVAGAEEVTTLTITGNPLVGVTLNADLKGAPAGTYIKSYQWYYVEGGSNKPIPSATEATFKLPVEAEGKTVLVEAVTTTDTKYTSSPIVVPELSLKIEKPSFEGYGPQNNVLPGDTVKVIGAKVTDTKGAVIQSNQITYSYEWFYKTGDVFTIISGVNTESYTIPKDALETNKKDISVRVIAKVGTKRVESDFTEVLTVSKQPIETLVTSITNLRKSDSKYQVTDFASFEANVKALETKYQALSATAKASITNYDVLKRALADVEAISKLNKQLDNIPAGQKDLAKYISELEASYDKLDLLQRSLDVNDTLYSGIKALVKEPSDTADLAEVRRINNEIVALLNYDSALIKYAPNSVEALQLAVNKIEADIAKLSKNYQVAVQNQTILKDAKQDLKKIEQFIKLFDKLTANTTANKQVTIAKSIRSSYEKLTYKQLLLVPNDYKVKLLNAENAEQDMINSLNKEIKAYIGDKQYQIKPTADSWQGYVNNINKIVSDYKSLTKNSAAKIIDYDRILILQKDFKAAEKVIKDIDGYKKLANTAGVTESKLKTSYSNTLKAYNKLTTLQQSLVYNAQEFLNSSPNITVGNNGNEPTDKADAEALKVKIQAFANVTSYTFTQFEAEVEEATKQYKKLSSPARKYVTNYDLLTTATKDLTGVRAFHKKVQAAREELDVAKQTKKIESVEAAYAKLPANQQHLAKAQYEDLLKNRLVDTTAPDISKLIQDIAAIETDDLYKVSIQDIQNLANQYNKLSSSDKKRVTNASILTAAIADVKKVESFMKQYDKSFVSNPTTVIKAFAKLTSKQMSLVSENVRQQIIAKEKELQQANDIALTLIEDINSLVQNGDYIANLEAKVTQIRTAYDKLTASEKSVVKNYSKLTQAENDLKKVAEVHALYVSDTNGNEAARKAWQTAYGKLSKKLENLYKNMYAGDL</sequence>
<feature type="coiled-coil region" evidence="1">
    <location>
        <begin position="427"/>
        <end position="454"/>
    </location>
</feature>
<dbReference type="AlphaFoldDB" id="A0AAJ4ZWA5"/>
<dbReference type="EMBL" id="UFSZ01000001">
    <property type="protein sequence ID" value="SUV17849.1"/>
    <property type="molecule type" value="Genomic_DNA"/>
</dbReference>
<evidence type="ECO:0000313" key="2">
    <source>
        <dbReference type="EMBL" id="SUV17849.1"/>
    </source>
</evidence>
<dbReference type="Gene3D" id="2.60.40.2700">
    <property type="match status" value="1"/>
</dbReference>
<evidence type="ECO:0000313" key="3">
    <source>
        <dbReference type="Proteomes" id="UP000255295"/>
    </source>
</evidence>
<gene>
    <name evidence="2" type="ORF">NCTC10338_02961</name>
</gene>
<keyword evidence="1" id="KW-0175">Coiled coil</keyword>
<accession>A0AAJ4ZWA5</accession>
<proteinExistence type="predicted"/>